<dbReference type="AlphaFoldDB" id="A0A6N6W817"/>
<comment type="caution">
    <text evidence="2">The sequence shown here is derived from an EMBL/GenBank/DDBJ whole genome shotgun (WGS) entry which is preliminary data.</text>
</comment>
<protein>
    <recommendedName>
        <fullName evidence="1">Deoxynucleoside kinase domain-containing protein</fullName>
    </recommendedName>
</protein>
<dbReference type="InterPro" id="IPR027417">
    <property type="entry name" value="P-loop_NTPase"/>
</dbReference>
<evidence type="ECO:0000313" key="2">
    <source>
        <dbReference type="EMBL" id="KAE8756742.1"/>
    </source>
</evidence>
<reference evidence="2 3" key="1">
    <citation type="journal article" date="2020" name="Int. J. Syst. Evol. Microbiol.">
        <title>Paraburkholderia madseniana sp. nov., a phenolic acid-degrading bacterium isolated from acidic forest soil.</title>
        <authorList>
            <person name="Wilhelm R.C."/>
            <person name="Murphy S.J.L."/>
            <person name="Feriancek N.M."/>
            <person name="Karasz D.C."/>
            <person name="DeRito C.M."/>
            <person name="Newman J.D."/>
            <person name="Buckley D.H."/>
        </authorList>
    </citation>
    <scope>NUCLEOTIDE SEQUENCE [LARGE SCALE GENOMIC DNA]</scope>
    <source>
        <strain evidence="2 3">RP11</strain>
    </source>
</reference>
<proteinExistence type="predicted"/>
<dbReference type="Pfam" id="PF01712">
    <property type="entry name" value="dNK"/>
    <property type="match status" value="1"/>
</dbReference>
<feature type="domain" description="Deoxynucleoside kinase" evidence="1">
    <location>
        <begin position="19"/>
        <end position="195"/>
    </location>
</feature>
<dbReference type="Proteomes" id="UP000463700">
    <property type="component" value="Unassembled WGS sequence"/>
</dbReference>
<dbReference type="EMBL" id="VOSW01000058">
    <property type="protein sequence ID" value="KAE8756742.1"/>
    <property type="molecule type" value="Genomic_DNA"/>
</dbReference>
<name>A0A6N6W817_9BURK</name>
<evidence type="ECO:0000259" key="1">
    <source>
        <dbReference type="Pfam" id="PF01712"/>
    </source>
</evidence>
<organism evidence="2 3">
    <name type="scientific">Paraburkholderia madseniana</name>
    <dbReference type="NCBI Taxonomy" id="2599607"/>
    <lineage>
        <taxon>Bacteria</taxon>
        <taxon>Pseudomonadati</taxon>
        <taxon>Pseudomonadota</taxon>
        <taxon>Betaproteobacteria</taxon>
        <taxon>Burkholderiales</taxon>
        <taxon>Burkholderiaceae</taxon>
        <taxon>Paraburkholderia</taxon>
    </lineage>
</organism>
<dbReference type="SUPFAM" id="SSF52540">
    <property type="entry name" value="P-loop containing nucleoside triphosphate hydrolases"/>
    <property type="match status" value="1"/>
</dbReference>
<accession>A0A6N6W817</accession>
<gene>
    <name evidence="2" type="ORF">FSO04_27620</name>
</gene>
<evidence type="ECO:0000313" key="3">
    <source>
        <dbReference type="Proteomes" id="UP000463700"/>
    </source>
</evidence>
<sequence>MVTLLRHPQRQAMLCSRIEILGVFGSGKTTLAQHLSNGREPLMLERHEHNVYWNTPGANAATGFLAYDLSFLLQHHYLAASCPSASHNGVALCDWSFASDDLWASMRLNDDDLDAYRTVHSALLKSVGPPLGYIHLRPPERTIAERLRLRNRAGENISTAEISDAADRLDELVQQLPSAKVMRVEDDADLVNIRNLFEHWLRGRTSER</sequence>
<dbReference type="InterPro" id="IPR031314">
    <property type="entry name" value="DNK_dom"/>
</dbReference>
<dbReference type="RefSeq" id="WP_154564490.1">
    <property type="nucleotide sequence ID" value="NZ_VOSW01000058.1"/>
</dbReference>
<dbReference type="OrthoDB" id="9204601at2"/>
<dbReference type="Gene3D" id="3.40.50.300">
    <property type="entry name" value="P-loop containing nucleotide triphosphate hydrolases"/>
    <property type="match status" value="1"/>
</dbReference>